<dbReference type="EMBL" id="CP098502">
    <property type="protein sequence ID" value="UTI65007.1"/>
    <property type="molecule type" value="Genomic_DNA"/>
</dbReference>
<gene>
    <name evidence="1" type="ORF">NBH00_02080</name>
</gene>
<dbReference type="Proteomes" id="UP001056035">
    <property type="component" value="Chromosome"/>
</dbReference>
<dbReference type="RefSeq" id="WP_254571699.1">
    <property type="nucleotide sequence ID" value="NZ_CP098502.1"/>
</dbReference>
<reference evidence="1 2" key="1">
    <citation type="submission" date="2022-06" db="EMBL/GenBank/DDBJ databases">
        <title>Paraconexibacter antarcticus.</title>
        <authorList>
            <person name="Kim C.S."/>
        </authorList>
    </citation>
    <scope>NUCLEOTIDE SEQUENCE [LARGE SCALE GENOMIC DNA]</scope>
    <source>
        <strain evidence="1 2">02-257</strain>
    </source>
</reference>
<dbReference type="Pfam" id="PF13578">
    <property type="entry name" value="Methyltransf_24"/>
    <property type="match status" value="1"/>
</dbReference>
<keyword evidence="2" id="KW-1185">Reference proteome</keyword>
<dbReference type="Gene3D" id="3.40.50.150">
    <property type="entry name" value="Vaccinia Virus protein VP39"/>
    <property type="match status" value="1"/>
</dbReference>
<dbReference type="SUPFAM" id="SSF53335">
    <property type="entry name" value="S-adenosyl-L-methionine-dependent methyltransferases"/>
    <property type="match status" value="1"/>
</dbReference>
<name>A0ABY5DWF0_9ACTN</name>
<keyword evidence="1" id="KW-0808">Transferase</keyword>
<dbReference type="InterPro" id="IPR029063">
    <property type="entry name" value="SAM-dependent_MTases_sf"/>
</dbReference>
<dbReference type="GO" id="GO:0008168">
    <property type="term" value="F:methyltransferase activity"/>
    <property type="evidence" value="ECO:0007669"/>
    <property type="project" value="UniProtKB-KW"/>
</dbReference>
<organism evidence="1 2">
    <name type="scientific">Paraconexibacter antarcticus</name>
    <dbReference type="NCBI Taxonomy" id="2949664"/>
    <lineage>
        <taxon>Bacteria</taxon>
        <taxon>Bacillati</taxon>
        <taxon>Actinomycetota</taxon>
        <taxon>Thermoleophilia</taxon>
        <taxon>Solirubrobacterales</taxon>
        <taxon>Paraconexibacteraceae</taxon>
        <taxon>Paraconexibacter</taxon>
    </lineage>
</organism>
<evidence type="ECO:0000313" key="2">
    <source>
        <dbReference type="Proteomes" id="UP001056035"/>
    </source>
</evidence>
<evidence type="ECO:0000313" key="1">
    <source>
        <dbReference type="EMBL" id="UTI65007.1"/>
    </source>
</evidence>
<keyword evidence="1" id="KW-0489">Methyltransferase</keyword>
<accession>A0ABY5DWF0</accession>
<protein>
    <submittedName>
        <fullName evidence="1">Class I SAM-dependent methyltransferase</fullName>
    </submittedName>
</protein>
<sequence length="266" mass="30015">MLRTTMGRNRQLLVPTLRGVAKGLRERRDEFRHHVVRDAWTIAKRFAADGVVNIEKRELPIVMDATVDGYLDDHQRMLIAALAKGLSYETFFEIGTNRGRTTWTVVRNCPSMQAYTLDVPLEKPSDAVALTMGSDDHAFFRPGEQTGEAFHGTEEAARITQLWGDSATFDFSPYAGRIDLVYIDGAHTYEYVRSDTARALEMLTSRGMIVWDDYGSNPGVYQVVNELAPTLDRPVHHVFGTRMAFYSRADVVVRKPFDDHASLPTV</sequence>
<dbReference type="GO" id="GO:0032259">
    <property type="term" value="P:methylation"/>
    <property type="evidence" value="ECO:0007669"/>
    <property type="project" value="UniProtKB-KW"/>
</dbReference>
<proteinExistence type="predicted"/>